<dbReference type="Pfam" id="PF18962">
    <property type="entry name" value="Por_Secre_tail"/>
    <property type="match status" value="1"/>
</dbReference>
<evidence type="ECO:0000259" key="2">
    <source>
        <dbReference type="PROSITE" id="PS50853"/>
    </source>
</evidence>
<dbReference type="InterPro" id="IPR056600">
    <property type="entry name" value="GBD_T9SS_assoc"/>
</dbReference>
<dbReference type="PROSITE" id="PS50853">
    <property type="entry name" value="FN3"/>
    <property type="match status" value="1"/>
</dbReference>
<accession>A0A5C7FHU4</accession>
<dbReference type="Gene3D" id="2.60.40.10">
    <property type="entry name" value="Immunoglobulins"/>
    <property type="match status" value="1"/>
</dbReference>
<feature type="signal peptide" evidence="1">
    <location>
        <begin position="1"/>
        <end position="16"/>
    </location>
</feature>
<keyword evidence="1" id="KW-0732">Signal</keyword>
<gene>
    <name evidence="3" type="ORF">FUA23_04495</name>
</gene>
<dbReference type="NCBIfam" id="TIGR04183">
    <property type="entry name" value="Por_Secre_tail"/>
    <property type="match status" value="1"/>
</dbReference>
<feature type="chain" id="PRO_5023028564" evidence="1">
    <location>
        <begin position="17"/>
        <end position="958"/>
    </location>
</feature>
<dbReference type="InterPro" id="IPR013783">
    <property type="entry name" value="Ig-like_fold"/>
</dbReference>
<dbReference type="RefSeq" id="WP_147929533.1">
    <property type="nucleotide sequence ID" value="NZ_VOXD01000005.1"/>
</dbReference>
<comment type="caution">
    <text evidence="3">The sequence shown here is derived from an EMBL/GenBank/DDBJ whole genome shotgun (WGS) entry which is preliminary data.</text>
</comment>
<feature type="domain" description="Fibronectin type-III" evidence="2">
    <location>
        <begin position="130"/>
        <end position="220"/>
    </location>
</feature>
<dbReference type="InterPro" id="IPR003961">
    <property type="entry name" value="FN3_dom"/>
</dbReference>
<keyword evidence="4" id="KW-1185">Reference proteome</keyword>
<proteinExistence type="predicted"/>
<dbReference type="EMBL" id="VOXD01000005">
    <property type="protein sequence ID" value="TXF90705.1"/>
    <property type="molecule type" value="Genomic_DNA"/>
</dbReference>
<name>A0A5C7FHU4_9BACT</name>
<protein>
    <submittedName>
        <fullName evidence="3">T9SS type A sorting domain-containing protein</fullName>
    </submittedName>
</protein>
<evidence type="ECO:0000313" key="3">
    <source>
        <dbReference type="EMBL" id="TXF90705.1"/>
    </source>
</evidence>
<evidence type="ECO:0000313" key="4">
    <source>
        <dbReference type="Proteomes" id="UP000321907"/>
    </source>
</evidence>
<dbReference type="Pfam" id="PF23759">
    <property type="entry name" value="GBD_T9SS_assoc"/>
    <property type="match status" value="4"/>
</dbReference>
<dbReference type="AlphaFoldDB" id="A0A5C7FHU4"/>
<dbReference type="InterPro" id="IPR036116">
    <property type="entry name" value="FN3_sf"/>
</dbReference>
<dbReference type="Proteomes" id="UP000321907">
    <property type="component" value="Unassembled WGS sequence"/>
</dbReference>
<evidence type="ECO:0000256" key="1">
    <source>
        <dbReference type="SAM" id="SignalP"/>
    </source>
</evidence>
<dbReference type="SUPFAM" id="SSF49265">
    <property type="entry name" value="Fibronectin type III"/>
    <property type="match status" value="1"/>
</dbReference>
<organism evidence="3 4">
    <name type="scientific">Neolewinella aurantiaca</name>
    <dbReference type="NCBI Taxonomy" id="2602767"/>
    <lineage>
        <taxon>Bacteria</taxon>
        <taxon>Pseudomonadati</taxon>
        <taxon>Bacteroidota</taxon>
        <taxon>Saprospiria</taxon>
        <taxon>Saprospirales</taxon>
        <taxon>Lewinellaceae</taxon>
        <taxon>Neolewinella</taxon>
    </lineage>
</organism>
<sequence length="958" mass="101162">MFRLLLLCLITSPLSAQIMVDCGETFHDPGGAAANYSAYDFQSYEICPTSGSAGDVVTITFTEIDFAPGAGIDVYIGGDFMGPIPSVNGQTIRSTAADGCIAIDFYEFDGNSAPGFTATVSCGPGNDCIQPTTLFRESRTASTATIDWEENGTASVWDVAVRASGAAFDEVPTTTGAAKPYTATGLVTGQTYDFYVRANCGNGELSVWTGPFRFSPLPPAPDNDECLQATVVPVAADDNCAGSVAGTLTSATPSAAVVSDCGPNGQADVWYAFSPSGSSVFVSVATSGGGEGGGRPPEVEIFSGACGGLVSIACGNESRLTGLTSGDTYYIRVYEAPGEEIDFNVCVYAQPEPPTNDECSSPTLLTPSATSICSGLTSATTAGATNTLSGCGLMEAGPADDDVWFTFTATSPTQLLYLENIVPDAGFDDDMGYEVLSGACGSLTSVICNTFFSYDNTPISLSGLTTGAPYLLRIYTDNPAYTVAFDICLATPPVNDDCGGALTLPVNNNGLCTSVLAQTTQGATRSGPDCGTARADNDLWYTFTATHTTHLLQALNVDNPNSNFFPNLYYELSEGTDCGTRMVIECVILTNTVRKELTDLTIGGTYFLRIFTRFSSDIAEFDLCLSSPPNNDDCDGAYPAAVNPDLSNTIITSGSTQGATMSLADPASFCSTSASDDDVWFSFTALAETHLVNLLNVAIAFNTYDTDTDAIVRLYGGDCSAPTGIACDFIDSDTDEAVFENLTPGARYFLTVESLSFDNELSFDLSIRTDPLLLPIQLLSFSGQAMDKYNQLEWRTASEENTAWHILQRSNDGVSDWYEVARTQAAGYSNEEQRYQIVDPAPPVVSFYRLVSKDYDGSTQQSGLLRLEQQISAEAGVLTAFPNPAGSTLNLSVTPTQAGTLNISIFDLTGRVVAETNQAVSHDEISLAVDLTGLEPGAFLIAVTDAGGMRQTTRIVKQ</sequence>
<reference evidence="3 4" key="1">
    <citation type="submission" date="2019-08" db="EMBL/GenBank/DDBJ databases">
        <title>Lewinella sp. strain SSH13 Genome sequencing and assembly.</title>
        <authorList>
            <person name="Kim I."/>
        </authorList>
    </citation>
    <scope>NUCLEOTIDE SEQUENCE [LARGE SCALE GENOMIC DNA]</scope>
    <source>
        <strain evidence="3 4">SSH13</strain>
    </source>
</reference>
<dbReference type="OrthoDB" id="869215at2"/>
<dbReference type="InterPro" id="IPR026444">
    <property type="entry name" value="Secre_tail"/>
</dbReference>